<feature type="non-terminal residue" evidence="2">
    <location>
        <position position="157"/>
    </location>
</feature>
<dbReference type="EMBL" id="KL891109">
    <property type="protein sequence ID" value="KGL78455.1"/>
    <property type="molecule type" value="Genomic_DNA"/>
</dbReference>
<proteinExistence type="predicted"/>
<evidence type="ECO:0000256" key="1">
    <source>
        <dbReference type="SAM" id="MobiDB-lite"/>
    </source>
</evidence>
<dbReference type="Proteomes" id="UP000053641">
    <property type="component" value="Unassembled WGS sequence"/>
</dbReference>
<organism evidence="2 3">
    <name type="scientific">Tinamus guttatus</name>
    <name type="common">White-throated tinamou</name>
    <dbReference type="NCBI Taxonomy" id="94827"/>
    <lineage>
        <taxon>Eukaryota</taxon>
        <taxon>Metazoa</taxon>
        <taxon>Chordata</taxon>
        <taxon>Craniata</taxon>
        <taxon>Vertebrata</taxon>
        <taxon>Euteleostomi</taxon>
        <taxon>Archelosauria</taxon>
        <taxon>Archosauria</taxon>
        <taxon>Dinosauria</taxon>
        <taxon>Saurischia</taxon>
        <taxon>Theropoda</taxon>
        <taxon>Coelurosauria</taxon>
        <taxon>Aves</taxon>
        <taxon>Palaeognathae</taxon>
        <taxon>Tinamiformes</taxon>
        <taxon>Tinamidae</taxon>
        <taxon>Tinamus</taxon>
    </lineage>
</organism>
<accession>A0A099ZCD8</accession>
<evidence type="ECO:0000313" key="2">
    <source>
        <dbReference type="EMBL" id="KGL78455.1"/>
    </source>
</evidence>
<protein>
    <submittedName>
        <fullName evidence="2">Uncharacterized protein</fullName>
    </submittedName>
</protein>
<feature type="region of interest" description="Disordered" evidence="1">
    <location>
        <begin position="133"/>
        <end position="157"/>
    </location>
</feature>
<evidence type="ECO:0000313" key="3">
    <source>
        <dbReference type="Proteomes" id="UP000053641"/>
    </source>
</evidence>
<keyword evidence="3" id="KW-1185">Reference proteome</keyword>
<sequence>VGQAVPFVDGHRVGDAVPAVHDDPGGACRGVERQGGLHGHVHGRHHEALKHDLRHFFPVLQRIERGLGEQHWPFACFDSQLTLVHVSPDLFHVIPARHYAMVDGVVQGEDPPFGLGFLPNVVLLLAGSQHRGLGSRAPDDGGDDGARSAVTGDAGLA</sequence>
<reference evidence="2 3" key="1">
    <citation type="submission" date="2014-06" db="EMBL/GenBank/DDBJ databases">
        <title>Genome evolution of avian class.</title>
        <authorList>
            <person name="Zhang G."/>
            <person name="Li C."/>
        </authorList>
    </citation>
    <scope>NUCLEOTIDE SEQUENCE [LARGE SCALE GENOMIC DNA]</scope>
    <source>
        <strain evidence="2">BGI_N309</strain>
    </source>
</reference>
<dbReference type="AlphaFoldDB" id="A0A099ZCD8"/>
<gene>
    <name evidence="2" type="ORF">N309_07507</name>
</gene>
<feature type="non-terminal residue" evidence="2">
    <location>
        <position position="1"/>
    </location>
</feature>
<name>A0A099ZCD8_TINGU</name>